<keyword evidence="6" id="KW-0675">Receptor</keyword>
<feature type="transmembrane region" description="Helical" evidence="9">
    <location>
        <begin position="82"/>
        <end position="102"/>
    </location>
</feature>
<evidence type="ECO:0000313" key="11">
    <source>
        <dbReference type="EMBL" id="KAH0621257.1"/>
    </source>
</evidence>
<name>A0ABQ7SVG3_PHRPL</name>
<dbReference type="InterPro" id="IPR050119">
    <property type="entry name" value="CCR1-9-like"/>
</dbReference>
<keyword evidence="3 9" id="KW-1133">Transmembrane helix</keyword>
<dbReference type="Proteomes" id="UP000826234">
    <property type="component" value="Unassembled WGS sequence"/>
</dbReference>
<evidence type="ECO:0000313" key="12">
    <source>
        <dbReference type="Proteomes" id="UP000826234"/>
    </source>
</evidence>
<feature type="domain" description="G-protein coupled receptors family 1 profile" evidence="10">
    <location>
        <begin position="62"/>
        <end position="98"/>
    </location>
</feature>
<dbReference type="InterPro" id="IPR000276">
    <property type="entry name" value="GPCR_Rhodpsn"/>
</dbReference>
<comment type="caution">
    <text evidence="11">The sequence shown here is derived from an EMBL/GenBank/DDBJ whole genome shotgun (WGS) entry which is preliminary data.</text>
</comment>
<keyword evidence="2 9" id="KW-0812">Transmembrane</keyword>
<dbReference type="PRINTS" id="PR00237">
    <property type="entry name" value="GPCRRHODOPSN"/>
</dbReference>
<evidence type="ECO:0000256" key="8">
    <source>
        <dbReference type="ARBA" id="ARBA00023224"/>
    </source>
</evidence>
<keyword evidence="8" id="KW-0807">Transducer</keyword>
<keyword evidence="5 9" id="KW-0472">Membrane</keyword>
<evidence type="ECO:0000256" key="1">
    <source>
        <dbReference type="ARBA" id="ARBA00004141"/>
    </source>
</evidence>
<protein>
    <recommendedName>
        <fullName evidence="10">G-protein coupled receptors family 1 profile domain-containing protein</fullName>
    </recommendedName>
</protein>
<evidence type="ECO:0000256" key="5">
    <source>
        <dbReference type="ARBA" id="ARBA00023136"/>
    </source>
</evidence>
<keyword evidence="12" id="KW-1185">Reference proteome</keyword>
<evidence type="ECO:0000259" key="10">
    <source>
        <dbReference type="PROSITE" id="PS50262"/>
    </source>
</evidence>
<dbReference type="PROSITE" id="PS50262">
    <property type="entry name" value="G_PROTEIN_RECEP_F1_2"/>
    <property type="match status" value="1"/>
</dbReference>
<evidence type="ECO:0000256" key="6">
    <source>
        <dbReference type="ARBA" id="ARBA00023170"/>
    </source>
</evidence>
<dbReference type="PANTHER" id="PTHR10489">
    <property type="entry name" value="CELL ADHESION MOLECULE"/>
    <property type="match status" value="1"/>
</dbReference>
<evidence type="ECO:0000256" key="9">
    <source>
        <dbReference type="SAM" id="Phobius"/>
    </source>
</evidence>
<sequence>MDGQFTFDGNLADLFDDYNITYDYTANPSSVSEPCRAGRASLVISYCVAFLYCLVCLVSLIGNSLVVLVVTYIKGKRPVTDVYLLNLAIADLLFALTLPIWASASVTAAGNLLSLDMAVVINASKNGLLLVIKPNEIVLHLEEFLHPNDFMRFMSST</sequence>
<dbReference type="Gene3D" id="1.20.1070.10">
    <property type="entry name" value="Rhodopsin 7-helix transmembrane proteins"/>
    <property type="match status" value="1"/>
</dbReference>
<dbReference type="SUPFAM" id="SSF81321">
    <property type="entry name" value="Family A G protein-coupled receptor-like"/>
    <property type="match status" value="1"/>
</dbReference>
<dbReference type="EMBL" id="JAIPUX010003289">
    <property type="protein sequence ID" value="KAH0621257.1"/>
    <property type="molecule type" value="Genomic_DNA"/>
</dbReference>
<dbReference type="InterPro" id="IPR017452">
    <property type="entry name" value="GPCR_Rhodpsn_7TM"/>
</dbReference>
<comment type="subcellular location">
    <subcellularLocation>
        <location evidence="1">Membrane</location>
        <topology evidence="1">Multi-pass membrane protein</topology>
    </subcellularLocation>
</comment>
<evidence type="ECO:0000256" key="2">
    <source>
        <dbReference type="ARBA" id="ARBA00022692"/>
    </source>
</evidence>
<evidence type="ECO:0000256" key="3">
    <source>
        <dbReference type="ARBA" id="ARBA00022989"/>
    </source>
</evidence>
<keyword evidence="7" id="KW-0325">Glycoprotein</keyword>
<evidence type="ECO:0000256" key="7">
    <source>
        <dbReference type="ARBA" id="ARBA00023180"/>
    </source>
</evidence>
<keyword evidence="4" id="KW-0297">G-protein coupled receptor</keyword>
<organism evidence="11 12">
    <name type="scientific">Phrynosoma platyrhinos</name>
    <name type="common">Desert horned lizard</name>
    <dbReference type="NCBI Taxonomy" id="52577"/>
    <lineage>
        <taxon>Eukaryota</taxon>
        <taxon>Metazoa</taxon>
        <taxon>Chordata</taxon>
        <taxon>Craniata</taxon>
        <taxon>Vertebrata</taxon>
        <taxon>Euteleostomi</taxon>
        <taxon>Lepidosauria</taxon>
        <taxon>Squamata</taxon>
        <taxon>Bifurcata</taxon>
        <taxon>Unidentata</taxon>
        <taxon>Episquamata</taxon>
        <taxon>Toxicofera</taxon>
        <taxon>Iguania</taxon>
        <taxon>Phrynosomatidae</taxon>
        <taxon>Phrynosomatinae</taxon>
        <taxon>Phrynosoma</taxon>
    </lineage>
</organism>
<dbReference type="Pfam" id="PF00001">
    <property type="entry name" value="7tm_1"/>
    <property type="match status" value="1"/>
</dbReference>
<evidence type="ECO:0000256" key="4">
    <source>
        <dbReference type="ARBA" id="ARBA00023040"/>
    </source>
</evidence>
<proteinExistence type="predicted"/>
<gene>
    <name evidence="11" type="ORF">JD844_022348</name>
</gene>
<dbReference type="PANTHER" id="PTHR10489:SF689">
    <property type="entry name" value="C-X-C CHEMOKINE RECEPTOR TYPE 2"/>
    <property type="match status" value="1"/>
</dbReference>
<reference evidence="11 12" key="1">
    <citation type="journal article" date="2022" name="Gigascience">
        <title>A chromosome-level genome assembly and annotation of the desert horned lizard, Phrynosoma platyrhinos, provides insight into chromosomal rearrangements among reptiles.</title>
        <authorList>
            <person name="Koochekian N."/>
            <person name="Ascanio A."/>
            <person name="Farleigh K."/>
            <person name="Card D.C."/>
            <person name="Schield D.R."/>
            <person name="Castoe T.A."/>
            <person name="Jezkova T."/>
        </authorList>
    </citation>
    <scope>NUCLEOTIDE SEQUENCE [LARGE SCALE GENOMIC DNA]</scope>
    <source>
        <strain evidence="11">NK-2021</strain>
    </source>
</reference>
<accession>A0ABQ7SVG3</accession>
<feature type="transmembrane region" description="Helical" evidence="9">
    <location>
        <begin position="43"/>
        <end position="70"/>
    </location>
</feature>